<evidence type="ECO:0000256" key="1">
    <source>
        <dbReference type="SAM" id="MobiDB-lite"/>
    </source>
</evidence>
<reference evidence="3 4" key="1">
    <citation type="submission" date="2019-03" db="EMBL/GenBank/DDBJ databases">
        <title>Draft genome sequences of novel Actinobacteria.</title>
        <authorList>
            <person name="Sahin N."/>
            <person name="Ay H."/>
            <person name="Saygin H."/>
        </authorList>
    </citation>
    <scope>NUCLEOTIDE SEQUENCE [LARGE SCALE GENOMIC DNA]</scope>
    <source>
        <strain evidence="3 4">16K404</strain>
    </source>
</reference>
<feature type="chain" id="PRO_5020351409" evidence="2">
    <location>
        <begin position="43"/>
        <end position="239"/>
    </location>
</feature>
<feature type="region of interest" description="Disordered" evidence="1">
    <location>
        <begin position="85"/>
        <end position="239"/>
    </location>
</feature>
<keyword evidence="4" id="KW-1185">Reference proteome</keyword>
<accession>A0A4R4UL63</accession>
<gene>
    <name evidence="3" type="ORF">E1161_25625</name>
</gene>
<sequence>MSVRDRTTQTAGRRWLGRSLVLAGTAVAGTSAALLVGQPAQADSGTPTDALAGPPVLSEAAALTGEAADIPATALEHVRQADPASFPLDELDPLDLAPDEPVGQLLPSGGGDATAAPDQAPRDTAPATSPIEPADGPDRQADGPATASPQVDASVRVAGRPVPATPNTPEPERPAVNTALPASTGCATTADGQQPGVGHPGRYSTAPLSAGGARPDVCGQDRAEALRGVPSPRPGATPD</sequence>
<dbReference type="AlphaFoldDB" id="A0A4R4UL63"/>
<dbReference type="RefSeq" id="WP_132627299.1">
    <property type="nucleotide sequence ID" value="NZ_SMKV01000054.1"/>
</dbReference>
<dbReference type="Proteomes" id="UP000294744">
    <property type="component" value="Unassembled WGS sequence"/>
</dbReference>
<organism evidence="3 4">
    <name type="scientific">Saccharopolyspora aridisoli</name>
    <dbReference type="NCBI Taxonomy" id="2530385"/>
    <lineage>
        <taxon>Bacteria</taxon>
        <taxon>Bacillati</taxon>
        <taxon>Actinomycetota</taxon>
        <taxon>Actinomycetes</taxon>
        <taxon>Pseudonocardiales</taxon>
        <taxon>Pseudonocardiaceae</taxon>
        <taxon>Saccharopolyspora</taxon>
    </lineage>
</organism>
<evidence type="ECO:0000313" key="4">
    <source>
        <dbReference type="Proteomes" id="UP000294744"/>
    </source>
</evidence>
<dbReference type="OrthoDB" id="3694490at2"/>
<proteinExistence type="predicted"/>
<feature type="signal peptide" evidence="2">
    <location>
        <begin position="1"/>
        <end position="42"/>
    </location>
</feature>
<keyword evidence="2" id="KW-0732">Signal</keyword>
<comment type="caution">
    <text evidence="3">The sequence shown here is derived from an EMBL/GenBank/DDBJ whole genome shotgun (WGS) entry which is preliminary data.</text>
</comment>
<name>A0A4R4UL63_9PSEU</name>
<evidence type="ECO:0000256" key="2">
    <source>
        <dbReference type="SAM" id="SignalP"/>
    </source>
</evidence>
<dbReference type="EMBL" id="SMKV01000054">
    <property type="protein sequence ID" value="TDC87549.1"/>
    <property type="molecule type" value="Genomic_DNA"/>
</dbReference>
<evidence type="ECO:0000313" key="3">
    <source>
        <dbReference type="EMBL" id="TDC87549.1"/>
    </source>
</evidence>
<protein>
    <submittedName>
        <fullName evidence="3">Uncharacterized protein</fullName>
    </submittedName>
</protein>